<reference evidence="6 7" key="1">
    <citation type="submission" date="2019-09" db="EMBL/GenBank/DDBJ databases">
        <title>In-depth cultivation of the pig gut microbiome towards novel bacterial diversity and tailored functional studies.</title>
        <authorList>
            <person name="Wylensek D."/>
            <person name="Hitch T.C.A."/>
            <person name="Clavel T."/>
        </authorList>
    </citation>
    <scope>NUCLEOTIDE SEQUENCE [LARGE SCALE GENOMIC DNA]</scope>
    <source>
        <strain evidence="6 7">PG-178-WT-4</strain>
    </source>
</reference>
<dbReference type="InterPro" id="IPR002104">
    <property type="entry name" value="Integrase_catalytic"/>
</dbReference>
<dbReference type="InterPro" id="IPR013762">
    <property type="entry name" value="Integrase-like_cat_sf"/>
</dbReference>
<dbReference type="EMBL" id="VUMH01000005">
    <property type="protein sequence ID" value="MSS27820.1"/>
    <property type="molecule type" value="Genomic_DNA"/>
</dbReference>
<protein>
    <submittedName>
        <fullName evidence="6">Tyrosine-type recombinase/integrase</fullName>
    </submittedName>
</protein>
<dbReference type="Gene3D" id="1.10.443.10">
    <property type="entry name" value="Intergrase catalytic core"/>
    <property type="match status" value="1"/>
</dbReference>
<dbReference type="Proteomes" id="UP000477488">
    <property type="component" value="Unassembled WGS sequence"/>
</dbReference>
<keyword evidence="7" id="KW-1185">Reference proteome</keyword>
<feature type="domain" description="Tyr recombinase" evidence="5">
    <location>
        <begin position="1"/>
        <end position="128"/>
    </location>
</feature>
<keyword evidence="3" id="KW-0233">DNA recombination</keyword>
<gene>
    <name evidence="6" type="ORF">FYJ44_07090</name>
</gene>
<dbReference type="GO" id="GO:0006310">
    <property type="term" value="P:DNA recombination"/>
    <property type="evidence" value="ECO:0007669"/>
    <property type="project" value="UniProtKB-KW"/>
</dbReference>
<evidence type="ECO:0000256" key="1">
    <source>
        <dbReference type="ARBA" id="ARBA00008857"/>
    </source>
</evidence>
<comment type="similarity">
    <text evidence="1">Belongs to the 'phage' integrase family.</text>
</comment>
<dbReference type="PANTHER" id="PTHR30349">
    <property type="entry name" value="PHAGE INTEGRASE-RELATED"/>
    <property type="match status" value="1"/>
</dbReference>
<evidence type="ECO:0000256" key="3">
    <source>
        <dbReference type="ARBA" id="ARBA00023172"/>
    </source>
</evidence>
<dbReference type="RefSeq" id="WP_154510630.1">
    <property type="nucleotide sequence ID" value="NZ_JAXELC010000028.1"/>
</dbReference>
<evidence type="ECO:0000259" key="5">
    <source>
        <dbReference type="PROSITE" id="PS51898"/>
    </source>
</evidence>
<proteinExistence type="inferred from homology"/>
<keyword evidence="2" id="KW-0238">DNA-binding</keyword>
<organism evidence="6 7">
    <name type="scientific">Desulfovibrio porci</name>
    <dbReference type="NCBI Taxonomy" id="2605782"/>
    <lineage>
        <taxon>Bacteria</taxon>
        <taxon>Pseudomonadati</taxon>
        <taxon>Thermodesulfobacteriota</taxon>
        <taxon>Desulfovibrionia</taxon>
        <taxon>Desulfovibrionales</taxon>
        <taxon>Desulfovibrionaceae</taxon>
        <taxon>Desulfovibrio</taxon>
    </lineage>
</organism>
<name>A0A6L5XKU6_9BACT</name>
<dbReference type="GO" id="GO:0003677">
    <property type="term" value="F:DNA binding"/>
    <property type="evidence" value="ECO:0007669"/>
    <property type="project" value="UniProtKB-KW"/>
</dbReference>
<sequence>MLPEALPDGGKKPKGNTDPWREVPLRKSLLSLVRQWHDEDTEHGFEYVVTYKGKQVAHIRHAWRWALKRAGITRHIRPYDLRHGFATEAIASGADYGTVAVLMGHKSPMRVLKHYQHVKNNQKKSVMENLPQPSLTGSLI</sequence>
<dbReference type="AlphaFoldDB" id="A0A6L5XKU6"/>
<evidence type="ECO:0000256" key="4">
    <source>
        <dbReference type="SAM" id="MobiDB-lite"/>
    </source>
</evidence>
<dbReference type="Pfam" id="PF00589">
    <property type="entry name" value="Phage_integrase"/>
    <property type="match status" value="1"/>
</dbReference>
<evidence type="ECO:0000256" key="2">
    <source>
        <dbReference type="ARBA" id="ARBA00023125"/>
    </source>
</evidence>
<evidence type="ECO:0000313" key="6">
    <source>
        <dbReference type="EMBL" id="MSS27820.1"/>
    </source>
</evidence>
<dbReference type="InterPro" id="IPR050090">
    <property type="entry name" value="Tyrosine_recombinase_XerCD"/>
</dbReference>
<dbReference type="InterPro" id="IPR011010">
    <property type="entry name" value="DNA_brk_join_enz"/>
</dbReference>
<dbReference type="PANTHER" id="PTHR30349:SF41">
    <property type="entry name" value="INTEGRASE_RECOMBINASE PROTEIN MJ0367-RELATED"/>
    <property type="match status" value="1"/>
</dbReference>
<accession>A0A6L5XKU6</accession>
<dbReference type="GO" id="GO:0015074">
    <property type="term" value="P:DNA integration"/>
    <property type="evidence" value="ECO:0007669"/>
    <property type="project" value="InterPro"/>
</dbReference>
<evidence type="ECO:0000313" key="7">
    <source>
        <dbReference type="Proteomes" id="UP000477488"/>
    </source>
</evidence>
<dbReference type="SUPFAM" id="SSF56349">
    <property type="entry name" value="DNA breaking-rejoining enzymes"/>
    <property type="match status" value="1"/>
</dbReference>
<comment type="caution">
    <text evidence="6">The sequence shown here is derived from an EMBL/GenBank/DDBJ whole genome shotgun (WGS) entry which is preliminary data.</text>
</comment>
<dbReference type="PROSITE" id="PS51898">
    <property type="entry name" value="TYR_RECOMBINASE"/>
    <property type="match status" value="1"/>
</dbReference>
<feature type="region of interest" description="Disordered" evidence="4">
    <location>
        <begin position="1"/>
        <end position="20"/>
    </location>
</feature>